<name>A0A370X2F1_9GAMM</name>
<evidence type="ECO:0000313" key="3">
    <source>
        <dbReference type="Proteomes" id="UP000255334"/>
    </source>
</evidence>
<keyword evidence="2" id="KW-0503">Monooxygenase</keyword>
<dbReference type="Gene3D" id="3.30.70.100">
    <property type="match status" value="1"/>
</dbReference>
<dbReference type="InterPro" id="IPR007138">
    <property type="entry name" value="ABM_dom"/>
</dbReference>
<feature type="domain" description="ABM" evidence="1">
    <location>
        <begin position="2"/>
        <end position="71"/>
    </location>
</feature>
<sequence length="104" mass="11964">MICRIWHGRTPRERADEYAAFLKERAIPDYRSVPGNIDVAILRRDEGDVAHFLTVTHWISEQAIRAFAGDDLLKAKYYPEDAGFLLEFEPQVQHFDVVAEQASC</sequence>
<protein>
    <submittedName>
        <fullName evidence="2">Antibiotic biosynthesis monooxygenase</fullName>
    </submittedName>
</protein>
<comment type="caution">
    <text evidence="2">The sequence shown here is derived from an EMBL/GenBank/DDBJ whole genome shotgun (WGS) entry which is preliminary data.</text>
</comment>
<dbReference type="RefSeq" id="WP_115478595.1">
    <property type="nucleotide sequence ID" value="NZ_QRBF01000005.1"/>
</dbReference>
<reference evidence="2 3" key="1">
    <citation type="submission" date="2018-07" db="EMBL/GenBank/DDBJ databases">
        <title>Dyella monticola sp. nov. and Dyella psychrodurans sp. nov. isolated from monsoon evergreen broad-leaved forest soil of Dinghu Mountain, China.</title>
        <authorList>
            <person name="Gao Z."/>
            <person name="Qiu L."/>
        </authorList>
    </citation>
    <scope>NUCLEOTIDE SEQUENCE [LARGE SCALE GENOMIC DNA]</scope>
    <source>
        <strain evidence="2 3">4MSK11</strain>
    </source>
</reference>
<dbReference type="AlphaFoldDB" id="A0A370X2F1"/>
<gene>
    <name evidence="2" type="ORF">DWU99_13490</name>
</gene>
<dbReference type="SUPFAM" id="SSF54909">
    <property type="entry name" value="Dimeric alpha+beta barrel"/>
    <property type="match status" value="1"/>
</dbReference>
<proteinExistence type="predicted"/>
<organism evidence="2 3">
    <name type="scientific">Dyella psychrodurans</name>
    <dbReference type="NCBI Taxonomy" id="1927960"/>
    <lineage>
        <taxon>Bacteria</taxon>
        <taxon>Pseudomonadati</taxon>
        <taxon>Pseudomonadota</taxon>
        <taxon>Gammaproteobacteria</taxon>
        <taxon>Lysobacterales</taxon>
        <taxon>Rhodanobacteraceae</taxon>
        <taxon>Dyella</taxon>
    </lineage>
</organism>
<evidence type="ECO:0000259" key="1">
    <source>
        <dbReference type="Pfam" id="PF03992"/>
    </source>
</evidence>
<dbReference type="Pfam" id="PF03992">
    <property type="entry name" value="ABM"/>
    <property type="match status" value="1"/>
</dbReference>
<keyword evidence="3" id="KW-1185">Reference proteome</keyword>
<accession>A0A370X2F1</accession>
<dbReference type="InterPro" id="IPR011008">
    <property type="entry name" value="Dimeric_a/b-barrel"/>
</dbReference>
<keyword evidence="2" id="KW-0560">Oxidoreductase</keyword>
<dbReference type="Proteomes" id="UP000255334">
    <property type="component" value="Unassembled WGS sequence"/>
</dbReference>
<evidence type="ECO:0000313" key="2">
    <source>
        <dbReference type="EMBL" id="RDS82421.1"/>
    </source>
</evidence>
<dbReference type="EMBL" id="QRBF01000005">
    <property type="protein sequence ID" value="RDS82421.1"/>
    <property type="molecule type" value="Genomic_DNA"/>
</dbReference>
<dbReference type="OrthoDB" id="165208at2"/>
<dbReference type="GO" id="GO:0004497">
    <property type="term" value="F:monooxygenase activity"/>
    <property type="evidence" value="ECO:0007669"/>
    <property type="project" value="UniProtKB-KW"/>
</dbReference>